<protein>
    <submittedName>
        <fullName evidence="2">Uncharacterized protein</fullName>
    </submittedName>
</protein>
<dbReference type="AlphaFoldDB" id="A0A3M2LCG2"/>
<dbReference type="OrthoDB" id="4549006at2"/>
<accession>A0A3M2LCG2</accession>
<sequence length="171" mass="18939">MSTDDTPAPKPGPLANLIQEARNGSLTVSFGSDLTVNADEFAYIERDCQAFMDQIRSMQQIAKRISDQTYWGLGEKTDGLDSAKAVVSWFRGKAAIADPTRDTANNVWDILEQHYQIIKDIRDLHHTIAQKYVESDAEFAAEYNRIKANMPDSPIGPNNIPARVPTLGQSG</sequence>
<evidence type="ECO:0000313" key="3">
    <source>
        <dbReference type="Proteomes" id="UP000279275"/>
    </source>
</evidence>
<evidence type="ECO:0000256" key="1">
    <source>
        <dbReference type="SAM" id="MobiDB-lite"/>
    </source>
</evidence>
<feature type="region of interest" description="Disordered" evidence="1">
    <location>
        <begin position="150"/>
        <end position="171"/>
    </location>
</feature>
<gene>
    <name evidence="2" type="ORF">EBN03_01740</name>
</gene>
<keyword evidence="3" id="KW-1185">Reference proteome</keyword>
<comment type="caution">
    <text evidence="2">The sequence shown here is derived from an EMBL/GenBank/DDBJ whole genome shotgun (WGS) entry which is preliminary data.</text>
</comment>
<organism evidence="2 3">
    <name type="scientific">Nocardia stercoris</name>
    <dbReference type="NCBI Taxonomy" id="2483361"/>
    <lineage>
        <taxon>Bacteria</taxon>
        <taxon>Bacillati</taxon>
        <taxon>Actinomycetota</taxon>
        <taxon>Actinomycetes</taxon>
        <taxon>Mycobacteriales</taxon>
        <taxon>Nocardiaceae</taxon>
        <taxon>Nocardia</taxon>
    </lineage>
</organism>
<evidence type="ECO:0000313" key="2">
    <source>
        <dbReference type="EMBL" id="RMI35074.1"/>
    </source>
</evidence>
<dbReference type="Proteomes" id="UP000279275">
    <property type="component" value="Unassembled WGS sequence"/>
</dbReference>
<proteinExistence type="predicted"/>
<reference evidence="2 3" key="1">
    <citation type="submission" date="2018-10" db="EMBL/GenBank/DDBJ databases">
        <title>Isolation from cow dung.</title>
        <authorList>
            <person name="Ling L."/>
        </authorList>
    </citation>
    <scope>NUCLEOTIDE SEQUENCE [LARGE SCALE GENOMIC DNA]</scope>
    <source>
        <strain evidence="2 3">NEAU-LL90</strain>
    </source>
</reference>
<dbReference type="RefSeq" id="WP_122186047.1">
    <property type="nucleotide sequence ID" value="NZ_RFFH01000001.1"/>
</dbReference>
<dbReference type="EMBL" id="RFFH01000001">
    <property type="protein sequence ID" value="RMI35074.1"/>
    <property type="molecule type" value="Genomic_DNA"/>
</dbReference>
<name>A0A3M2LCG2_9NOCA</name>